<dbReference type="AlphaFoldDB" id="A0A2N5NGZ5"/>
<protein>
    <recommendedName>
        <fullName evidence="3">DUF4304 domain-containing protein</fullName>
    </recommendedName>
</protein>
<sequence>MQTEQKGINQETINRMELYRRILLQNGFSEPICQKERSLHWMFYKETTGNSAFVLNLTGYSDRVEVVYGFASTAFTFVKGDEESLVRWGIDDEDINLRQKSSIFHHAEERDTGILVKEMYDRYKNLEKEALLRIVRIKRKKWIDKIAEKLKLLGFKKKANTWKRVLEDRYYLMFHAQKSSFSDKYYFNVYIGKENTDFYGDCYYNRIVTDCPLDWQTIADDEMIKFLENDIVSQLMHIIETPLHELGKETMIGEHCECDRQQCVACWIQKKS</sequence>
<name>A0A2N5NGZ5_MEDGN</name>
<dbReference type="Pfam" id="PF14137">
    <property type="entry name" value="DUF4304"/>
    <property type="match status" value="1"/>
</dbReference>
<dbReference type="RefSeq" id="WP_101879838.1">
    <property type="nucleotide sequence ID" value="NZ_NIHM01000013.1"/>
</dbReference>
<comment type="caution">
    <text evidence="1">The sequence shown here is derived from an EMBL/GenBank/DDBJ whole genome shotgun (WGS) entry which is preliminary data.</text>
</comment>
<evidence type="ECO:0000313" key="1">
    <source>
        <dbReference type="EMBL" id="PLT54319.1"/>
    </source>
</evidence>
<proteinExistence type="predicted"/>
<dbReference type="Proteomes" id="UP000234849">
    <property type="component" value="Unassembled WGS sequence"/>
</dbReference>
<dbReference type="EMBL" id="NIHM01000013">
    <property type="protein sequence ID" value="PLT54319.1"/>
    <property type="molecule type" value="Genomic_DNA"/>
</dbReference>
<reference evidence="1 2" key="1">
    <citation type="journal article" date="2017" name="Genome Med.">
        <title>A novel Ruminococcus gnavus clade enriched in inflammatory bowel disease patients.</title>
        <authorList>
            <person name="Hall A.B."/>
            <person name="Yassour M."/>
            <person name="Sauk J."/>
            <person name="Garner A."/>
            <person name="Jiang X."/>
            <person name="Arthur T."/>
            <person name="Lagoudas G.K."/>
            <person name="Vatanen T."/>
            <person name="Fornelos N."/>
            <person name="Wilson R."/>
            <person name="Bertha M."/>
            <person name="Cohen M."/>
            <person name="Garber J."/>
            <person name="Khalili H."/>
            <person name="Gevers D."/>
            <person name="Ananthakrishnan A.N."/>
            <person name="Kugathasan S."/>
            <person name="Lander E.S."/>
            <person name="Blainey P."/>
            <person name="Vlamakis H."/>
            <person name="Xavier R.J."/>
            <person name="Huttenhower C."/>
        </authorList>
    </citation>
    <scope>NUCLEOTIDE SEQUENCE [LARGE SCALE GENOMIC DNA]</scope>
    <source>
        <strain evidence="1 2">RJX1118</strain>
    </source>
</reference>
<gene>
    <name evidence="1" type="ORF">CDL18_10045</name>
</gene>
<accession>A0A2N5NGZ5</accession>
<organism evidence="1 2">
    <name type="scientific">Mediterraneibacter gnavus</name>
    <name type="common">Ruminococcus gnavus</name>
    <dbReference type="NCBI Taxonomy" id="33038"/>
    <lineage>
        <taxon>Bacteria</taxon>
        <taxon>Bacillati</taxon>
        <taxon>Bacillota</taxon>
        <taxon>Clostridia</taxon>
        <taxon>Lachnospirales</taxon>
        <taxon>Lachnospiraceae</taxon>
        <taxon>Mediterraneibacter</taxon>
    </lineage>
</organism>
<evidence type="ECO:0000313" key="2">
    <source>
        <dbReference type="Proteomes" id="UP000234849"/>
    </source>
</evidence>
<evidence type="ECO:0008006" key="3">
    <source>
        <dbReference type="Google" id="ProtNLM"/>
    </source>
</evidence>
<dbReference type="InterPro" id="IPR025412">
    <property type="entry name" value="DUF4304"/>
</dbReference>